<keyword evidence="1" id="KW-0969">Cilium</keyword>
<evidence type="ECO:0000313" key="1">
    <source>
        <dbReference type="EMBL" id="PSH55952.1"/>
    </source>
</evidence>
<organism evidence="1 2">
    <name type="scientific">Phyllobacterium endophyticum</name>
    <dbReference type="NCBI Taxonomy" id="1149773"/>
    <lineage>
        <taxon>Bacteria</taxon>
        <taxon>Pseudomonadati</taxon>
        <taxon>Pseudomonadota</taxon>
        <taxon>Alphaproteobacteria</taxon>
        <taxon>Hyphomicrobiales</taxon>
        <taxon>Phyllobacteriaceae</taxon>
        <taxon>Phyllobacterium</taxon>
    </lineage>
</organism>
<reference evidence="2" key="1">
    <citation type="submission" date="2017-11" db="EMBL/GenBank/DDBJ databases">
        <authorList>
            <person name="Kuznetsova I."/>
            <person name="Sazanova A."/>
            <person name="Chirak E."/>
            <person name="Safronova V."/>
            <person name="Willems A."/>
        </authorList>
    </citation>
    <scope>NUCLEOTIDE SEQUENCE [LARGE SCALE GENOMIC DNA]</scope>
    <source>
        <strain evidence="2">PEPV15</strain>
    </source>
</reference>
<name>A0A2P7AP20_9HYPH</name>
<evidence type="ECO:0000313" key="2">
    <source>
        <dbReference type="Proteomes" id="UP000241158"/>
    </source>
</evidence>
<dbReference type="RefSeq" id="WP_106718368.1">
    <property type="nucleotide sequence ID" value="NZ_JACHXT010000001.1"/>
</dbReference>
<gene>
    <name evidence="1" type="ORF">CU100_20135</name>
</gene>
<sequence length="114" mass="13046">MYQARYDDIMNDGADEAKERERSLFDQSILMLEAARDEGKYSHKGIEAVYFTSRLWMIVIEDLGSPANGLPEKIRASLISIGLFILKELEAIRQETSRDYDSIIDITKTIRDGL</sequence>
<protein>
    <submittedName>
        <fullName evidence="1">Flagellar biosynthesis regulator FlhF</fullName>
    </submittedName>
</protein>
<dbReference type="InterPro" id="IPR010845">
    <property type="entry name" value="FlaF"/>
</dbReference>
<keyword evidence="2" id="KW-1185">Reference proteome</keyword>
<proteinExistence type="predicted"/>
<dbReference type="Proteomes" id="UP000241158">
    <property type="component" value="Unassembled WGS sequence"/>
</dbReference>
<accession>A0A2P7AP20</accession>
<dbReference type="GO" id="GO:0044781">
    <property type="term" value="P:bacterial-type flagellum organization"/>
    <property type="evidence" value="ECO:0007669"/>
    <property type="project" value="InterPro"/>
</dbReference>
<dbReference type="EMBL" id="PGGN01000004">
    <property type="protein sequence ID" value="PSH55952.1"/>
    <property type="molecule type" value="Genomic_DNA"/>
</dbReference>
<keyword evidence="1" id="KW-0282">Flagellum</keyword>
<dbReference type="AlphaFoldDB" id="A0A2P7AP20"/>
<dbReference type="Pfam" id="PF07309">
    <property type="entry name" value="FlaF"/>
    <property type="match status" value="1"/>
</dbReference>
<keyword evidence="1" id="KW-0966">Cell projection</keyword>
<dbReference type="NCBIfam" id="NF009434">
    <property type="entry name" value="PRK12793.1"/>
    <property type="match status" value="1"/>
</dbReference>
<comment type="caution">
    <text evidence="1">The sequence shown here is derived from an EMBL/GenBank/DDBJ whole genome shotgun (WGS) entry which is preliminary data.</text>
</comment>
<dbReference type="OrthoDB" id="9808944at2"/>